<feature type="domain" description="AB hydrolase-1" evidence="2">
    <location>
        <begin position="26"/>
        <end position="104"/>
    </location>
</feature>
<dbReference type="Pfam" id="PF12697">
    <property type="entry name" value="Abhydrolase_6"/>
    <property type="match status" value="1"/>
</dbReference>
<evidence type="ECO:0000313" key="6">
    <source>
        <dbReference type="Proteomes" id="UP000288725"/>
    </source>
</evidence>
<protein>
    <recommendedName>
        <fullName evidence="2">AB hydrolase-1 domain-containing protein</fullName>
    </recommendedName>
</protein>
<reference evidence="4 6" key="2">
    <citation type="submission" date="2018-12" db="EMBL/GenBank/DDBJ databases">
        <title>Genome of Verticillium dahliae isolate Getta Getta.</title>
        <authorList>
            <person name="Gardiner D.M."/>
        </authorList>
    </citation>
    <scope>NUCLEOTIDE SEQUENCE [LARGE SCALE GENOMIC DNA]</scope>
    <source>
        <strain evidence="4 6">Getta Getta</strain>
    </source>
</reference>
<sequence>MRGFSFLALSHAAMAHPVKEFRLPTIVFIPGAWHGPWAFDTVRKNLESHGYPGSATTLASLANLDSDGGMYEDAASIRTELEGLIERGNEVVVVAHLYGGVPSSNAVKSSLSRTRLQRETMEAR</sequence>
<evidence type="ECO:0000259" key="2">
    <source>
        <dbReference type="Pfam" id="PF12697"/>
    </source>
</evidence>
<dbReference type="PANTHER" id="PTHR37017">
    <property type="entry name" value="AB HYDROLASE-1 DOMAIN-CONTAINING PROTEIN-RELATED"/>
    <property type="match status" value="1"/>
</dbReference>
<feature type="region of interest" description="Disordered" evidence="1">
    <location>
        <begin position="105"/>
        <end position="124"/>
    </location>
</feature>
<proteinExistence type="predicted"/>
<evidence type="ECO:0000313" key="3">
    <source>
        <dbReference type="EMBL" id="PNH30016.1"/>
    </source>
</evidence>
<dbReference type="Proteomes" id="UP000288725">
    <property type="component" value="Chromosome 4"/>
</dbReference>
<dbReference type="InterPro" id="IPR000073">
    <property type="entry name" value="AB_hydrolase_1"/>
</dbReference>
<name>A0A2J8BZ26_VERDA</name>
<gene>
    <name evidence="3" type="ORF">BJF96_g6707</name>
    <name evidence="4" type="ORF">VDGE_05101</name>
</gene>
<dbReference type="AlphaFoldDB" id="A0A2J8BZ26"/>
<accession>A0A2J8BZ26</accession>
<dbReference type="EMBL" id="MPSH01000023">
    <property type="protein sequence ID" value="PNH30016.1"/>
    <property type="molecule type" value="Genomic_DNA"/>
</dbReference>
<dbReference type="InterPro" id="IPR029058">
    <property type="entry name" value="AB_hydrolase_fold"/>
</dbReference>
<feature type="compositionally biased region" description="Polar residues" evidence="1">
    <location>
        <begin position="105"/>
        <end position="114"/>
    </location>
</feature>
<organism evidence="4 6">
    <name type="scientific">Verticillium dahliae</name>
    <name type="common">Verticillium wilt</name>
    <dbReference type="NCBI Taxonomy" id="27337"/>
    <lineage>
        <taxon>Eukaryota</taxon>
        <taxon>Fungi</taxon>
        <taxon>Dikarya</taxon>
        <taxon>Ascomycota</taxon>
        <taxon>Pezizomycotina</taxon>
        <taxon>Sordariomycetes</taxon>
        <taxon>Hypocreomycetidae</taxon>
        <taxon>Glomerellales</taxon>
        <taxon>Plectosphaerellaceae</taxon>
        <taxon>Verticillium</taxon>
    </lineage>
</organism>
<reference evidence="3 5" key="1">
    <citation type="submission" date="2017-12" db="EMBL/GenBank/DDBJ databases">
        <title>Comparative genomics yields insights into virulence evolution of Verticillium dahliae.</title>
        <authorList>
            <person name="Fan R."/>
            <person name="Armitage A.D."/>
            <person name="Cascant-Lopez E."/>
            <person name="Sobczyk M."/>
            <person name="Cockerton H.M."/>
            <person name="Harrison R.J."/>
        </authorList>
    </citation>
    <scope>NUCLEOTIDE SEQUENCE [LARGE SCALE GENOMIC DNA]</scope>
    <source>
        <strain evidence="3 5">12008</strain>
    </source>
</reference>
<dbReference type="Proteomes" id="UP000236305">
    <property type="component" value="Unassembled WGS sequence"/>
</dbReference>
<dbReference type="InterPro" id="IPR052897">
    <property type="entry name" value="Sec-Metab_Biosynth_Hydrolase"/>
</dbReference>
<dbReference type="PANTHER" id="PTHR37017:SF11">
    <property type="entry name" value="ESTERASE_LIPASE_THIOESTERASE DOMAIN-CONTAINING PROTEIN"/>
    <property type="match status" value="1"/>
</dbReference>
<evidence type="ECO:0000256" key="1">
    <source>
        <dbReference type="SAM" id="MobiDB-lite"/>
    </source>
</evidence>
<evidence type="ECO:0000313" key="5">
    <source>
        <dbReference type="Proteomes" id="UP000236305"/>
    </source>
</evidence>
<dbReference type="SUPFAM" id="SSF53474">
    <property type="entry name" value="alpha/beta-Hydrolases"/>
    <property type="match status" value="1"/>
</dbReference>
<dbReference type="EMBL" id="RSDZ01000082">
    <property type="protein sequence ID" value="RXG44489.1"/>
    <property type="molecule type" value="Genomic_DNA"/>
</dbReference>
<evidence type="ECO:0000313" key="4">
    <source>
        <dbReference type="EMBL" id="RXG44489.1"/>
    </source>
</evidence>
<dbReference type="Gene3D" id="3.40.50.1820">
    <property type="entry name" value="alpha/beta hydrolase"/>
    <property type="match status" value="1"/>
</dbReference>
<comment type="caution">
    <text evidence="4">The sequence shown here is derived from an EMBL/GenBank/DDBJ whole genome shotgun (WGS) entry which is preliminary data.</text>
</comment>